<keyword evidence="4" id="KW-1185">Reference proteome</keyword>
<feature type="domain" description="Thioredoxin" evidence="2">
    <location>
        <begin position="10"/>
        <end position="137"/>
    </location>
</feature>
<evidence type="ECO:0000259" key="2">
    <source>
        <dbReference type="PROSITE" id="PS51352"/>
    </source>
</evidence>
<proteinExistence type="predicted"/>
<dbReference type="RefSeq" id="WP_111370129.1">
    <property type="nucleotide sequence ID" value="NZ_CP029480.1"/>
</dbReference>
<dbReference type="Pfam" id="PF00085">
    <property type="entry name" value="Thioredoxin"/>
    <property type="match status" value="1"/>
</dbReference>
<sequence length="148" mass="16449">MKKIAILSLFLAFSSLVSFAQSGIKFEEDAWALVVSKAKAENKLIFLDAYTSWCGPCKLLQTRVFPDAELGKYFGENFLSTKIDMEKGEGPAIAKKYNVRAYPTLLFIDPSTQKVVHKVLGYRSVEQLRQVANTAVVHAEGIKAKSTK</sequence>
<organism evidence="3 4">
    <name type="scientific">Arcticibacterium luteifluviistationis</name>
    <dbReference type="NCBI Taxonomy" id="1784714"/>
    <lineage>
        <taxon>Bacteria</taxon>
        <taxon>Pseudomonadati</taxon>
        <taxon>Bacteroidota</taxon>
        <taxon>Cytophagia</taxon>
        <taxon>Cytophagales</taxon>
        <taxon>Leadbetterellaceae</taxon>
        <taxon>Arcticibacterium</taxon>
    </lineage>
</organism>
<feature type="signal peptide" evidence="1">
    <location>
        <begin position="1"/>
        <end position="20"/>
    </location>
</feature>
<dbReference type="PROSITE" id="PS51352">
    <property type="entry name" value="THIOREDOXIN_2"/>
    <property type="match status" value="1"/>
</dbReference>
<dbReference type="Proteomes" id="UP000249873">
    <property type="component" value="Chromosome"/>
</dbReference>
<dbReference type="InterPro" id="IPR036249">
    <property type="entry name" value="Thioredoxin-like_sf"/>
</dbReference>
<evidence type="ECO:0000256" key="1">
    <source>
        <dbReference type="SAM" id="SignalP"/>
    </source>
</evidence>
<dbReference type="GO" id="GO:0045454">
    <property type="term" value="P:cell redox homeostasis"/>
    <property type="evidence" value="ECO:0007669"/>
    <property type="project" value="TreeGrafter"/>
</dbReference>
<keyword evidence="1" id="KW-0732">Signal</keyword>
<evidence type="ECO:0000313" key="4">
    <source>
        <dbReference type="Proteomes" id="UP000249873"/>
    </source>
</evidence>
<reference evidence="3 4" key="1">
    <citation type="submission" date="2018-05" db="EMBL/GenBank/DDBJ databases">
        <title>Complete genome sequence of Arcticibacterium luteifluviistationis SM1504T, a cytophagaceae bacterium isolated from Arctic surface seawater.</title>
        <authorList>
            <person name="Li Y."/>
            <person name="Qin Q.-L."/>
        </authorList>
    </citation>
    <scope>NUCLEOTIDE SEQUENCE [LARGE SCALE GENOMIC DNA]</scope>
    <source>
        <strain evidence="3 4">SM1504</strain>
    </source>
</reference>
<dbReference type="SUPFAM" id="SSF52833">
    <property type="entry name" value="Thioredoxin-like"/>
    <property type="match status" value="1"/>
</dbReference>
<dbReference type="AlphaFoldDB" id="A0A2Z4G793"/>
<dbReference type="PANTHER" id="PTHR43601">
    <property type="entry name" value="THIOREDOXIN, MITOCHONDRIAL"/>
    <property type="match status" value="1"/>
</dbReference>
<dbReference type="OrthoDB" id="9811036at2"/>
<name>A0A2Z4G793_9BACT</name>
<dbReference type="Gene3D" id="3.40.30.10">
    <property type="entry name" value="Glutaredoxin"/>
    <property type="match status" value="1"/>
</dbReference>
<protein>
    <submittedName>
        <fullName evidence="3">Thioredoxin</fullName>
    </submittedName>
</protein>
<dbReference type="CDD" id="cd02947">
    <property type="entry name" value="TRX_family"/>
    <property type="match status" value="1"/>
</dbReference>
<feature type="chain" id="PRO_5016454269" evidence="1">
    <location>
        <begin position="21"/>
        <end position="148"/>
    </location>
</feature>
<dbReference type="InterPro" id="IPR013766">
    <property type="entry name" value="Thioredoxin_domain"/>
</dbReference>
<gene>
    <name evidence="3" type="ORF">DJ013_02075</name>
</gene>
<dbReference type="PANTHER" id="PTHR43601:SF3">
    <property type="entry name" value="THIOREDOXIN, MITOCHONDRIAL"/>
    <property type="match status" value="1"/>
</dbReference>
<dbReference type="EMBL" id="CP029480">
    <property type="protein sequence ID" value="AWV97027.1"/>
    <property type="molecule type" value="Genomic_DNA"/>
</dbReference>
<accession>A0A2Z4G793</accession>
<dbReference type="KEGG" id="als:DJ013_02075"/>
<evidence type="ECO:0000313" key="3">
    <source>
        <dbReference type="EMBL" id="AWV97027.1"/>
    </source>
</evidence>